<dbReference type="Proteomes" id="UP000643610">
    <property type="component" value="Unassembled WGS sequence"/>
</dbReference>
<sequence length="453" mass="51153">MLKLYRWVSICTIVLFSQSGLVFAQSLLTPAQLQEDLQFIKKAIATIHPDLGFSADLPQLNVRFARIEQEIKQPMTRDQAWRSFSQLNPYFYDAHVTVTFPSIADEVATHLRHGGAFFPFEVQVETDGSARIRSDLMGDTTWAGARILQINSVPMTQIVKDILVHASGDSPGLQANLVSRRFWFFYWKLFGDSSHFDMQIATTRGEQHLRLQAMPIEPTSVKNNQDFKQQFQFEILDNHTALLTVNTFYSKEHKAYLALMQDAFSKIRQAGIKTLLIDIRQNTGGDDVMWKEGLLRYIANQAYRNGSSYTKKVLAGRASATEKVGDIVHGQVDTWVQPEPDHPEHFGGKVYVLVGRLTYSSAVLFSNVVQDFGFASLVGETGYARTRQSGGTNLEHILPNSRLEITLPRFILDRPSGKREPALIHPDIVLPDNPLDAREMIRLLMQKLSAGKN</sequence>
<dbReference type="Pfam" id="PF03572">
    <property type="entry name" value="Peptidase_S41"/>
    <property type="match status" value="1"/>
</dbReference>
<organism evidence="2 3">
    <name type="scientific">Undibacterium amnicola</name>
    <dbReference type="NCBI Taxonomy" id="1834038"/>
    <lineage>
        <taxon>Bacteria</taxon>
        <taxon>Pseudomonadati</taxon>
        <taxon>Pseudomonadota</taxon>
        <taxon>Betaproteobacteria</taxon>
        <taxon>Burkholderiales</taxon>
        <taxon>Oxalobacteraceae</taxon>
        <taxon>Undibacterium</taxon>
    </lineage>
</organism>
<evidence type="ECO:0000313" key="2">
    <source>
        <dbReference type="EMBL" id="MBC3833456.1"/>
    </source>
</evidence>
<accession>A0ABR6XVD8</accession>
<reference evidence="2 3" key="1">
    <citation type="submission" date="2020-08" db="EMBL/GenBank/DDBJ databases">
        <title>Novel species isolated from subtropical streams in China.</title>
        <authorList>
            <person name="Lu H."/>
        </authorList>
    </citation>
    <scope>NUCLEOTIDE SEQUENCE [LARGE SCALE GENOMIC DNA]</scope>
    <source>
        <strain evidence="2 3">KCTC 52442</strain>
    </source>
</reference>
<dbReference type="Gene3D" id="3.90.226.10">
    <property type="entry name" value="2-enoyl-CoA Hydratase, Chain A, domain 1"/>
    <property type="match status" value="1"/>
</dbReference>
<comment type="caution">
    <text evidence="2">The sequence shown here is derived from an EMBL/GenBank/DDBJ whole genome shotgun (WGS) entry which is preliminary data.</text>
</comment>
<evidence type="ECO:0000313" key="3">
    <source>
        <dbReference type="Proteomes" id="UP000643610"/>
    </source>
</evidence>
<proteinExistence type="predicted"/>
<dbReference type="EMBL" id="JACOFU010000010">
    <property type="protein sequence ID" value="MBC3833456.1"/>
    <property type="molecule type" value="Genomic_DNA"/>
</dbReference>
<keyword evidence="3" id="KW-1185">Reference proteome</keyword>
<name>A0ABR6XVD8_9BURK</name>
<evidence type="ECO:0000259" key="1">
    <source>
        <dbReference type="Pfam" id="PF03572"/>
    </source>
</evidence>
<protein>
    <recommendedName>
        <fullName evidence="1">Tail specific protease domain-containing protein</fullName>
    </recommendedName>
</protein>
<dbReference type="SUPFAM" id="SSF52096">
    <property type="entry name" value="ClpP/crotonase"/>
    <property type="match status" value="1"/>
</dbReference>
<dbReference type="InterPro" id="IPR005151">
    <property type="entry name" value="Tail-specific_protease"/>
</dbReference>
<dbReference type="RefSeq" id="WP_186892505.1">
    <property type="nucleotide sequence ID" value="NZ_JACOFU010000010.1"/>
</dbReference>
<dbReference type="InterPro" id="IPR029045">
    <property type="entry name" value="ClpP/crotonase-like_dom_sf"/>
</dbReference>
<gene>
    <name evidence="2" type="ORF">H8K33_18260</name>
</gene>
<feature type="domain" description="Tail specific protease" evidence="1">
    <location>
        <begin position="240"/>
        <end position="429"/>
    </location>
</feature>